<dbReference type="AlphaFoldDB" id="A0A0A1VUP1"/>
<proteinExistence type="predicted"/>
<comment type="caution">
    <text evidence="2">The sequence shown here is derived from an EMBL/GenBank/DDBJ whole genome shotgun (WGS) entry which is preliminary data.</text>
</comment>
<dbReference type="Proteomes" id="UP000030321">
    <property type="component" value="Unassembled WGS sequence"/>
</dbReference>
<evidence type="ECO:0000313" key="3">
    <source>
        <dbReference type="Proteomes" id="UP000030321"/>
    </source>
</evidence>
<sequence length="48" mass="5191">MARVNQSSVVGRQKISFIDSPHTPHPTPYTLHPAPHFPTPALPSSGKC</sequence>
<reference evidence="3" key="1">
    <citation type="journal article" date="2015" name="Genome">
        <title>Whole Genome Sequence of the Non-Microcystin-Producing Microcystis aeruginosa Strain NIES-44.</title>
        <authorList>
            <person name="Okano K."/>
            <person name="Miyata N."/>
            <person name="Ozaki Y."/>
        </authorList>
    </citation>
    <scope>NUCLEOTIDE SEQUENCE [LARGE SCALE GENOMIC DNA]</scope>
    <source>
        <strain evidence="3">NIES-44</strain>
    </source>
</reference>
<evidence type="ECO:0000313" key="2">
    <source>
        <dbReference type="EMBL" id="GAL93223.1"/>
    </source>
</evidence>
<feature type="compositionally biased region" description="Polar residues" evidence="1">
    <location>
        <begin position="1"/>
        <end position="10"/>
    </location>
</feature>
<accession>A0A0A1VUP1</accession>
<evidence type="ECO:0000256" key="1">
    <source>
        <dbReference type="SAM" id="MobiDB-lite"/>
    </source>
</evidence>
<name>A0A0A1VUP1_MICAE</name>
<organism evidence="2 3">
    <name type="scientific">Microcystis aeruginosa NIES-44</name>
    <dbReference type="NCBI Taxonomy" id="449439"/>
    <lineage>
        <taxon>Bacteria</taxon>
        <taxon>Bacillati</taxon>
        <taxon>Cyanobacteriota</taxon>
        <taxon>Cyanophyceae</taxon>
        <taxon>Oscillatoriophycideae</taxon>
        <taxon>Chroococcales</taxon>
        <taxon>Microcystaceae</taxon>
        <taxon>Microcystis</taxon>
    </lineage>
</organism>
<gene>
    <name evidence="2" type="ORF">N44_01910</name>
</gene>
<protein>
    <submittedName>
        <fullName evidence="2">Uncharacterized protein</fullName>
    </submittedName>
</protein>
<feature type="region of interest" description="Disordered" evidence="1">
    <location>
        <begin position="1"/>
        <end position="48"/>
    </location>
</feature>
<dbReference type="EMBL" id="BBPA01000035">
    <property type="protein sequence ID" value="GAL93223.1"/>
    <property type="molecule type" value="Genomic_DNA"/>
</dbReference>